<evidence type="ECO:0000313" key="3">
    <source>
        <dbReference type="Proteomes" id="UP000053660"/>
    </source>
</evidence>
<feature type="region of interest" description="Disordered" evidence="1">
    <location>
        <begin position="1"/>
        <end position="23"/>
    </location>
</feature>
<proteinExistence type="predicted"/>
<evidence type="ECO:0000256" key="1">
    <source>
        <dbReference type="SAM" id="MobiDB-lite"/>
    </source>
</evidence>
<organism evidence="2 3">
    <name type="scientific">Oesophagostomum dentatum</name>
    <name type="common">Nodular worm</name>
    <dbReference type="NCBI Taxonomy" id="61180"/>
    <lineage>
        <taxon>Eukaryota</taxon>
        <taxon>Metazoa</taxon>
        <taxon>Ecdysozoa</taxon>
        <taxon>Nematoda</taxon>
        <taxon>Chromadorea</taxon>
        <taxon>Rhabditida</taxon>
        <taxon>Rhabditina</taxon>
        <taxon>Rhabditomorpha</taxon>
        <taxon>Strongyloidea</taxon>
        <taxon>Strongylidae</taxon>
        <taxon>Oesophagostomum</taxon>
    </lineage>
</organism>
<dbReference type="AlphaFoldDB" id="A0A0B1SFE2"/>
<sequence length="128" mass="14486">MVKSATRVKMPYHNPLSPGHREKLEMRDLQDQQDPWACRASMDQSDQQGLEAEKARMDSQELRERSVLREQWVNQGRMARRGSAQRTVQPTAVCSSCNHRTGSLTINGLVNFGVKSAASQISLYSILR</sequence>
<dbReference type="Proteomes" id="UP000053660">
    <property type="component" value="Unassembled WGS sequence"/>
</dbReference>
<evidence type="ECO:0000313" key="2">
    <source>
        <dbReference type="EMBL" id="KHJ82596.1"/>
    </source>
</evidence>
<reference evidence="2 3" key="1">
    <citation type="submission" date="2014-03" db="EMBL/GenBank/DDBJ databases">
        <title>Draft genome of the hookworm Oesophagostomum dentatum.</title>
        <authorList>
            <person name="Mitreva M."/>
        </authorList>
    </citation>
    <scope>NUCLEOTIDE SEQUENCE [LARGE SCALE GENOMIC DNA]</scope>
    <source>
        <strain evidence="2 3">OD-Hann</strain>
    </source>
</reference>
<dbReference type="EMBL" id="KN578418">
    <property type="protein sequence ID" value="KHJ82596.1"/>
    <property type="molecule type" value="Genomic_DNA"/>
</dbReference>
<protein>
    <submittedName>
        <fullName evidence="2">Uncharacterized protein</fullName>
    </submittedName>
</protein>
<gene>
    <name evidence="2" type="ORF">OESDEN_17710</name>
</gene>
<name>A0A0B1SFE2_OESDE</name>
<feature type="region of interest" description="Disordered" evidence="1">
    <location>
        <begin position="39"/>
        <end position="61"/>
    </location>
</feature>
<keyword evidence="3" id="KW-1185">Reference proteome</keyword>
<accession>A0A0B1SFE2</accession>
<feature type="compositionally biased region" description="Basic and acidic residues" evidence="1">
    <location>
        <begin position="51"/>
        <end position="61"/>
    </location>
</feature>